<organism evidence="2 3">
    <name type="scientific">Limimaricola variabilis</name>
    <dbReference type="NCBI Taxonomy" id="1492771"/>
    <lineage>
        <taxon>Bacteria</taxon>
        <taxon>Pseudomonadati</taxon>
        <taxon>Pseudomonadota</taxon>
        <taxon>Alphaproteobacteria</taxon>
        <taxon>Rhodobacterales</taxon>
        <taxon>Paracoccaceae</taxon>
        <taxon>Limimaricola</taxon>
    </lineage>
</organism>
<dbReference type="Proteomes" id="UP000576152">
    <property type="component" value="Unassembled WGS sequence"/>
</dbReference>
<protein>
    <submittedName>
        <fullName evidence="2">Uncharacterized protein</fullName>
    </submittedName>
</protein>
<evidence type="ECO:0000313" key="2">
    <source>
        <dbReference type="EMBL" id="MBB3712751.1"/>
    </source>
</evidence>
<dbReference type="RefSeq" id="WP_183473572.1">
    <property type="nucleotide sequence ID" value="NZ_JACIBX010000008.1"/>
</dbReference>
<feature type="region of interest" description="Disordered" evidence="1">
    <location>
        <begin position="23"/>
        <end position="68"/>
    </location>
</feature>
<accession>A0ABR6HQM6</accession>
<evidence type="ECO:0000313" key="3">
    <source>
        <dbReference type="Proteomes" id="UP000576152"/>
    </source>
</evidence>
<keyword evidence="3" id="KW-1185">Reference proteome</keyword>
<proteinExistence type="predicted"/>
<evidence type="ECO:0000256" key="1">
    <source>
        <dbReference type="SAM" id="MobiDB-lite"/>
    </source>
</evidence>
<feature type="compositionally biased region" description="Basic and acidic residues" evidence="1">
    <location>
        <begin position="40"/>
        <end position="53"/>
    </location>
</feature>
<comment type="caution">
    <text evidence="2">The sequence shown here is derived from an EMBL/GenBank/DDBJ whole genome shotgun (WGS) entry which is preliminary data.</text>
</comment>
<name>A0ABR6HQM6_9RHOB</name>
<dbReference type="EMBL" id="JACIBX010000008">
    <property type="protein sequence ID" value="MBB3712751.1"/>
    <property type="molecule type" value="Genomic_DNA"/>
</dbReference>
<sequence length="68" mass="7636">MSHRWMFDVLNDLETYAIRNGLPGLAHRPSEAAGHATQELAHRAPPDRGDRPRHPARLPANRPAGHRD</sequence>
<gene>
    <name evidence="2" type="ORF">FHS00_002346</name>
</gene>
<reference evidence="2 3" key="1">
    <citation type="submission" date="2020-08" db="EMBL/GenBank/DDBJ databases">
        <title>Genomic Encyclopedia of Type Strains, Phase III (KMG-III): the genomes of soil and plant-associated and newly described type strains.</title>
        <authorList>
            <person name="Whitman W."/>
        </authorList>
    </citation>
    <scope>NUCLEOTIDE SEQUENCE [LARGE SCALE GENOMIC DNA]</scope>
    <source>
        <strain evidence="2 3">CECT 8572</strain>
    </source>
</reference>